<feature type="compositionally biased region" description="Low complexity" evidence="1">
    <location>
        <begin position="529"/>
        <end position="538"/>
    </location>
</feature>
<evidence type="ECO:0000256" key="1">
    <source>
        <dbReference type="SAM" id="MobiDB-lite"/>
    </source>
</evidence>
<feature type="region of interest" description="Disordered" evidence="1">
    <location>
        <begin position="175"/>
        <end position="197"/>
    </location>
</feature>
<feature type="compositionally biased region" description="Polar residues" evidence="1">
    <location>
        <begin position="181"/>
        <end position="194"/>
    </location>
</feature>
<organism evidence="2 3">
    <name type="scientific">Allacma fusca</name>
    <dbReference type="NCBI Taxonomy" id="39272"/>
    <lineage>
        <taxon>Eukaryota</taxon>
        <taxon>Metazoa</taxon>
        <taxon>Ecdysozoa</taxon>
        <taxon>Arthropoda</taxon>
        <taxon>Hexapoda</taxon>
        <taxon>Collembola</taxon>
        <taxon>Symphypleona</taxon>
        <taxon>Sminthuridae</taxon>
        <taxon>Allacma</taxon>
    </lineage>
</organism>
<sequence length="638" mass="69922">MLKWLKQKPMHGQGAMSTDKITDDPLATIQVHPNVKKSKNKSNEIYAVSRVNPLFEEEDPKSVFSPGNNSGSSGYDSGPSDDDIPGSPKYQQQTVVLTSTLSEAAPTKADAPGRNSNALSPNPPHLFRDSEDFVIHHEAALVGPDGHPVLQILQQNLNYVKSIAVSVPRRPLSPIEESHGLSENITSGNKSSNGPFRVNAMPVPQRTGVNNTEDSVGLGHVIQKNPKYVQSIRIGPSGGLRNQPGHLAAAKNFGEHKKLGRKPSVTFSERVDYLVEGNLHVPVRKNSVDHDSIVTDSLLQMTSQEDQFEHINGNWGTRKFSLVSDFNNRRARAGSSGSKGSSNNRGSTINTSSSENELEENKDAPDLEAFSNSMKKNRPIKSGLSPNRSLEEQPRPANSNKDGSGRTEDDDDGDHENDERSESSSASQQDSPVRPRTPRGNVVNGRSPFGGIADHYAAAKEIAREIDSYAIGSTKSTKRSLVRDLLLSSRGRGGSSSSNNVNQPSQDPAVKPLDGHTLASGKSHSSKSQQQMQYSQQQPQPPQQQQPQQQQLQLQQQQQQQQPRELVRVQQVYVKANSTQLSTSPQNEGQDHIQSNSQQNVLAGMHWPHRKLLPEIFLYLSAATLWFPPQIVVDRLCV</sequence>
<feature type="compositionally biased region" description="Low complexity" evidence="1">
    <location>
        <begin position="545"/>
        <end position="557"/>
    </location>
</feature>
<dbReference type="Proteomes" id="UP000708208">
    <property type="component" value="Unassembled WGS sequence"/>
</dbReference>
<keyword evidence="3" id="KW-1185">Reference proteome</keyword>
<evidence type="ECO:0000313" key="3">
    <source>
        <dbReference type="Proteomes" id="UP000708208"/>
    </source>
</evidence>
<proteinExistence type="predicted"/>
<feature type="compositionally biased region" description="Low complexity" evidence="1">
    <location>
        <begin position="483"/>
        <end position="498"/>
    </location>
</feature>
<gene>
    <name evidence="2" type="ORF">AFUS01_LOCUS25165</name>
</gene>
<reference evidence="2" key="1">
    <citation type="submission" date="2021-06" db="EMBL/GenBank/DDBJ databases">
        <authorList>
            <person name="Hodson N. C."/>
            <person name="Mongue J. A."/>
            <person name="Jaron S. K."/>
        </authorList>
    </citation>
    <scope>NUCLEOTIDE SEQUENCE</scope>
</reference>
<feature type="region of interest" description="Disordered" evidence="1">
    <location>
        <begin position="469"/>
        <end position="557"/>
    </location>
</feature>
<evidence type="ECO:0000313" key="2">
    <source>
        <dbReference type="EMBL" id="CAG7786603.1"/>
    </source>
</evidence>
<feature type="region of interest" description="Disordered" evidence="1">
    <location>
        <begin position="1"/>
        <end position="25"/>
    </location>
</feature>
<protein>
    <submittedName>
        <fullName evidence="2">Uncharacterized protein</fullName>
    </submittedName>
</protein>
<dbReference type="OrthoDB" id="8196393at2759"/>
<dbReference type="AlphaFoldDB" id="A0A8J2L2R4"/>
<accession>A0A8J2L2R4</accession>
<feature type="compositionally biased region" description="Low complexity" evidence="1">
    <location>
        <begin position="333"/>
        <end position="355"/>
    </location>
</feature>
<feature type="compositionally biased region" description="Low complexity" evidence="1">
    <location>
        <begin position="65"/>
        <end position="78"/>
    </location>
</feature>
<name>A0A8J2L2R4_9HEXA</name>
<dbReference type="EMBL" id="CAJVCH010321407">
    <property type="protein sequence ID" value="CAG7786603.1"/>
    <property type="molecule type" value="Genomic_DNA"/>
</dbReference>
<feature type="region of interest" description="Disordered" evidence="1">
    <location>
        <begin position="330"/>
        <end position="451"/>
    </location>
</feature>
<comment type="caution">
    <text evidence="2">The sequence shown here is derived from an EMBL/GenBank/DDBJ whole genome shotgun (WGS) entry which is preliminary data.</text>
</comment>
<feature type="region of interest" description="Disordered" evidence="1">
    <location>
        <begin position="56"/>
        <end position="89"/>
    </location>
</feature>